<evidence type="ECO:0000256" key="1">
    <source>
        <dbReference type="SAM" id="MobiDB-lite"/>
    </source>
</evidence>
<accession>Q6ZCE9</accession>
<dbReference type="AlphaFoldDB" id="Q6ZCE9"/>
<evidence type="ECO:0000313" key="2">
    <source>
        <dbReference type="EMBL" id="BAD05338.1"/>
    </source>
</evidence>
<reference evidence="4" key="3">
    <citation type="journal article" date="2005" name="Nature">
        <title>The map-based sequence of the rice genome.</title>
        <authorList>
            <consortium name="International rice genome sequencing project (IRGSP)"/>
            <person name="Matsumoto T."/>
            <person name="Wu J."/>
            <person name="Kanamori H."/>
            <person name="Katayose Y."/>
            <person name="Fujisawa M."/>
            <person name="Namiki N."/>
            <person name="Mizuno H."/>
            <person name="Yamamoto K."/>
            <person name="Antonio B.A."/>
            <person name="Baba T."/>
            <person name="Sakata K."/>
            <person name="Nagamura Y."/>
            <person name="Aoki H."/>
            <person name="Arikawa K."/>
            <person name="Arita K."/>
            <person name="Bito T."/>
            <person name="Chiden Y."/>
            <person name="Fujitsuka N."/>
            <person name="Fukunaka R."/>
            <person name="Hamada M."/>
            <person name="Harada C."/>
            <person name="Hayashi A."/>
            <person name="Hijishita S."/>
            <person name="Honda M."/>
            <person name="Hosokawa S."/>
            <person name="Ichikawa Y."/>
            <person name="Idonuma A."/>
            <person name="Iijima M."/>
            <person name="Ikeda M."/>
            <person name="Ikeno M."/>
            <person name="Ito K."/>
            <person name="Ito S."/>
            <person name="Ito T."/>
            <person name="Ito Y."/>
            <person name="Ito Y."/>
            <person name="Iwabuchi A."/>
            <person name="Kamiya K."/>
            <person name="Karasawa W."/>
            <person name="Kurita K."/>
            <person name="Katagiri S."/>
            <person name="Kikuta A."/>
            <person name="Kobayashi H."/>
            <person name="Kobayashi N."/>
            <person name="Machita K."/>
            <person name="Maehara T."/>
            <person name="Masukawa M."/>
            <person name="Mizubayashi T."/>
            <person name="Mukai Y."/>
            <person name="Nagasaki H."/>
            <person name="Nagata Y."/>
            <person name="Naito S."/>
            <person name="Nakashima M."/>
            <person name="Nakama Y."/>
            <person name="Nakamichi Y."/>
            <person name="Nakamura M."/>
            <person name="Meguro A."/>
            <person name="Negishi M."/>
            <person name="Ohta I."/>
            <person name="Ohta T."/>
            <person name="Okamoto M."/>
            <person name="Ono N."/>
            <person name="Saji S."/>
            <person name="Sakaguchi M."/>
            <person name="Sakai K."/>
            <person name="Shibata M."/>
            <person name="Shimokawa T."/>
            <person name="Song J."/>
            <person name="Takazaki Y."/>
            <person name="Terasawa K."/>
            <person name="Tsugane M."/>
            <person name="Tsuji K."/>
            <person name="Ueda S."/>
            <person name="Waki K."/>
            <person name="Yamagata H."/>
            <person name="Yamamoto M."/>
            <person name="Yamamoto S."/>
            <person name="Yamane H."/>
            <person name="Yoshiki S."/>
            <person name="Yoshihara R."/>
            <person name="Yukawa K."/>
            <person name="Zhong H."/>
            <person name="Yano M."/>
            <person name="Yuan Q."/>
            <person name="Ouyang S."/>
            <person name="Liu J."/>
            <person name="Jones K.M."/>
            <person name="Gansberger K."/>
            <person name="Moffat K."/>
            <person name="Hill J."/>
            <person name="Bera J."/>
            <person name="Fadrosh D."/>
            <person name="Jin S."/>
            <person name="Johri S."/>
            <person name="Kim M."/>
            <person name="Overton L."/>
            <person name="Reardon M."/>
            <person name="Tsitrin T."/>
            <person name="Vuong H."/>
            <person name="Weaver B."/>
            <person name="Ciecko A."/>
            <person name="Tallon L."/>
            <person name="Jackson J."/>
            <person name="Pai G."/>
            <person name="Aken S.V."/>
            <person name="Utterback T."/>
            <person name="Reidmuller S."/>
            <person name="Feldblyum T."/>
            <person name="Hsiao J."/>
            <person name="Zismann V."/>
            <person name="Iobst S."/>
            <person name="de Vazeille A.R."/>
            <person name="Buell C.R."/>
            <person name="Ying K."/>
            <person name="Li Y."/>
            <person name="Lu T."/>
            <person name="Huang Y."/>
            <person name="Zhao Q."/>
            <person name="Feng Q."/>
            <person name="Zhang L."/>
            <person name="Zhu J."/>
            <person name="Weng Q."/>
            <person name="Mu J."/>
            <person name="Lu Y."/>
            <person name="Fan D."/>
            <person name="Liu Y."/>
            <person name="Guan J."/>
            <person name="Zhang Y."/>
            <person name="Yu S."/>
            <person name="Liu X."/>
            <person name="Zhang Y."/>
            <person name="Hong G."/>
            <person name="Han B."/>
            <person name="Choisne N."/>
            <person name="Demange N."/>
            <person name="Orjeda G."/>
            <person name="Samain S."/>
            <person name="Cattolico L."/>
            <person name="Pelletier E."/>
            <person name="Couloux A."/>
            <person name="Segurens B."/>
            <person name="Wincker P."/>
            <person name="D'Hont A."/>
            <person name="Scarpelli C."/>
            <person name="Weissenbach J."/>
            <person name="Salanoubat M."/>
            <person name="Quetier F."/>
            <person name="Yu Y."/>
            <person name="Kim H.R."/>
            <person name="Rambo T."/>
            <person name="Currie J."/>
            <person name="Collura K."/>
            <person name="Luo M."/>
            <person name="Yang T."/>
            <person name="Ammiraju J.S.S."/>
            <person name="Engler F."/>
            <person name="Soderlund C."/>
            <person name="Wing R.A."/>
            <person name="Palmer L.E."/>
            <person name="de la Bastide M."/>
            <person name="Spiegel L."/>
            <person name="Nascimento L."/>
            <person name="Zutavern T."/>
            <person name="O'Shaughnessy A."/>
            <person name="Dike S."/>
            <person name="Dedhia N."/>
            <person name="Preston R."/>
            <person name="Balija V."/>
            <person name="McCombie W.R."/>
            <person name="Chow T."/>
            <person name="Chen H."/>
            <person name="Chung M."/>
            <person name="Chen C."/>
            <person name="Shaw J."/>
            <person name="Wu H."/>
            <person name="Hsiao K."/>
            <person name="Chao Y."/>
            <person name="Chu M."/>
            <person name="Cheng C."/>
            <person name="Hour A."/>
            <person name="Lee P."/>
            <person name="Lin S."/>
            <person name="Lin Y."/>
            <person name="Liou J."/>
            <person name="Liu S."/>
            <person name="Hsing Y."/>
            <person name="Raghuvanshi S."/>
            <person name="Mohanty A."/>
            <person name="Bharti A.K."/>
            <person name="Gaur A."/>
            <person name="Gupta V."/>
            <person name="Kumar D."/>
            <person name="Ravi V."/>
            <person name="Vij S."/>
            <person name="Kapur A."/>
            <person name="Khurana P."/>
            <person name="Khurana P."/>
            <person name="Khurana J.P."/>
            <person name="Tyagi A.K."/>
            <person name="Gaikwad K."/>
            <person name="Singh A."/>
            <person name="Dalal V."/>
            <person name="Srivastava S."/>
            <person name="Dixit A."/>
            <person name="Pal A.K."/>
            <person name="Ghazi I.A."/>
            <person name="Yadav M."/>
            <person name="Pandit A."/>
            <person name="Bhargava A."/>
            <person name="Sureshbabu K."/>
            <person name="Batra K."/>
            <person name="Sharma T.R."/>
            <person name="Mohapatra T."/>
            <person name="Singh N.K."/>
            <person name="Messing J."/>
            <person name="Nelson A.B."/>
            <person name="Fuks G."/>
            <person name="Kavchok S."/>
            <person name="Keizer G."/>
            <person name="Linton E."/>
            <person name="Llaca V."/>
            <person name="Song R."/>
            <person name="Tanyolac B."/>
            <person name="Young S."/>
            <person name="Ho-Il K."/>
            <person name="Hahn J.H."/>
            <person name="Sangsakoo G."/>
            <person name="Vanavichit A."/>
            <person name="de Mattos Luiz.A.T."/>
            <person name="Zimmer P.D."/>
            <person name="Malone G."/>
            <person name="Dellagostin O."/>
            <person name="de Oliveira A.C."/>
            <person name="Bevan M."/>
            <person name="Bancroft I."/>
            <person name="Minx P."/>
            <person name="Cordum H."/>
            <person name="Wilson R."/>
            <person name="Cheng Z."/>
            <person name="Jin W."/>
            <person name="Jiang J."/>
            <person name="Leong S.A."/>
            <person name="Iwama H."/>
            <person name="Gojobori T."/>
            <person name="Itoh T."/>
            <person name="Niimura Y."/>
            <person name="Fujii Y."/>
            <person name="Habara T."/>
            <person name="Sakai H."/>
            <person name="Sato Y."/>
            <person name="Wilson G."/>
            <person name="Kumar K."/>
            <person name="McCouch S."/>
            <person name="Juretic N."/>
            <person name="Hoen D."/>
            <person name="Wright S."/>
            <person name="Bruskiewich R."/>
            <person name="Bureau T."/>
            <person name="Miyao A."/>
            <person name="Hirochika H."/>
            <person name="Nishikawa T."/>
            <person name="Kadowaki K."/>
            <person name="Sugiura M."/>
            <person name="Burr B."/>
            <person name="Sasaki T."/>
        </authorList>
    </citation>
    <scope>NUCLEOTIDE SEQUENCE [LARGE SCALE GENOMIC DNA]</scope>
    <source>
        <strain evidence="4">cv. Nipponbare</strain>
    </source>
</reference>
<feature type="region of interest" description="Disordered" evidence="1">
    <location>
        <begin position="33"/>
        <end position="66"/>
    </location>
</feature>
<evidence type="ECO:0000313" key="3">
    <source>
        <dbReference type="EMBL" id="BAD11550.1"/>
    </source>
</evidence>
<organism evidence="2 4">
    <name type="scientific">Oryza sativa subsp. japonica</name>
    <name type="common">Rice</name>
    <dbReference type="NCBI Taxonomy" id="39947"/>
    <lineage>
        <taxon>Eukaryota</taxon>
        <taxon>Viridiplantae</taxon>
        <taxon>Streptophyta</taxon>
        <taxon>Embryophyta</taxon>
        <taxon>Tracheophyta</taxon>
        <taxon>Spermatophyta</taxon>
        <taxon>Magnoliopsida</taxon>
        <taxon>Liliopsida</taxon>
        <taxon>Poales</taxon>
        <taxon>Poaceae</taxon>
        <taxon>BOP clade</taxon>
        <taxon>Oryzoideae</taxon>
        <taxon>Oryzeae</taxon>
        <taxon>Oryzinae</taxon>
        <taxon>Oryza</taxon>
        <taxon>Oryza sativa</taxon>
    </lineage>
</organism>
<proteinExistence type="predicted"/>
<protein>
    <submittedName>
        <fullName evidence="2">Uncharacterized protein</fullName>
    </submittedName>
</protein>
<dbReference type="EMBL" id="AP004565">
    <property type="protein sequence ID" value="BAD05338.1"/>
    <property type="molecule type" value="Genomic_DNA"/>
</dbReference>
<sequence>MEAKTSRPGHQWWSMVGQRLSLTGALLGIPPGCDPVGSTTGSVRSRRGHHRGDSSRPASTTPIGYSFSPTVAEKLAVEEGASSSSLLSHNPCGGRDGQGRGNTVAGEMGRHGGVPVEAGGVETKLLGRWLAVTSLGQHRRAVERRPRGCFPEARAPPPAASSKVLHYPRIDAAWCWIRTSSSLPAPGPRSMQAMATSTAAPLCSTMSPTPPPPCRRPLQGVSNAFGNAIRHGLYGDHGVDAHCGGQHAVIAHIQLLRLPALAMGVDGAVAHRGAHPAATHVVHRAEEAPRLF</sequence>
<evidence type="ECO:0000313" key="4">
    <source>
        <dbReference type="Proteomes" id="UP000000763"/>
    </source>
</evidence>
<reference evidence="4" key="4">
    <citation type="journal article" date="2008" name="Nucleic Acids Res.">
        <title>The rice annotation project database (RAP-DB): 2008 update.</title>
        <authorList>
            <consortium name="The rice annotation project (RAP)"/>
        </authorList>
    </citation>
    <scope>GENOME REANNOTATION</scope>
    <source>
        <strain evidence="4">cv. Nipponbare</strain>
    </source>
</reference>
<gene>
    <name evidence="3" type="ORF">OJ1119_C05.12</name>
    <name evidence="2" type="ORF">P0486F07.41</name>
</gene>
<dbReference type="Proteomes" id="UP000000763">
    <property type="component" value="Chromosome 8"/>
</dbReference>
<dbReference type="EMBL" id="AP003875">
    <property type="protein sequence ID" value="BAD11550.1"/>
    <property type="molecule type" value="Genomic_DNA"/>
</dbReference>
<feature type="compositionally biased region" description="Polar residues" evidence="1">
    <location>
        <begin position="57"/>
        <end position="66"/>
    </location>
</feature>
<reference evidence="3" key="1">
    <citation type="submission" date="2001-07" db="EMBL/GenBank/DDBJ databases">
        <title>Oryza sativa nipponbare(GA3) genomic DNA, chromosome 8, BAC clone:OJ1119_C05.</title>
        <authorList>
            <person name="Sasaki T."/>
            <person name="Matsumoto T."/>
            <person name="Yamamoto K."/>
        </authorList>
    </citation>
    <scope>NUCLEOTIDE SEQUENCE</scope>
</reference>
<feature type="region of interest" description="Disordered" evidence="1">
    <location>
        <begin position="78"/>
        <end position="102"/>
    </location>
</feature>
<reference evidence="2" key="2">
    <citation type="submission" date="2001-12" db="EMBL/GenBank/DDBJ databases">
        <title>Oryza sativa nipponbare(GA3) genomic DNA, chromosome 8, PAC clone:P0486F07.</title>
        <authorList>
            <person name="Sasaki T."/>
            <person name="Matsumoto T."/>
            <person name="Yamamoto K."/>
        </authorList>
    </citation>
    <scope>NUCLEOTIDE SEQUENCE</scope>
</reference>
<name>Q6ZCE9_ORYSJ</name>